<accession>A0A382RB66</accession>
<dbReference type="AlphaFoldDB" id="A0A382RB66"/>
<organism evidence="2">
    <name type="scientific">marine metagenome</name>
    <dbReference type="NCBI Taxonomy" id="408172"/>
    <lineage>
        <taxon>unclassified sequences</taxon>
        <taxon>metagenomes</taxon>
        <taxon>ecological metagenomes</taxon>
    </lineage>
</organism>
<gene>
    <name evidence="2" type="ORF">METZ01_LOCUS346665</name>
</gene>
<keyword evidence="1" id="KW-1133">Transmembrane helix</keyword>
<protein>
    <submittedName>
        <fullName evidence="2">Uncharacterized protein</fullName>
    </submittedName>
</protein>
<keyword evidence="1" id="KW-0812">Transmembrane</keyword>
<name>A0A382RB66_9ZZZZ</name>
<feature type="transmembrane region" description="Helical" evidence="1">
    <location>
        <begin position="45"/>
        <end position="69"/>
    </location>
</feature>
<feature type="transmembrane region" description="Helical" evidence="1">
    <location>
        <begin position="12"/>
        <end position="33"/>
    </location>
</feature>
<evidence type="ECO:0000313" key="2">
    <source>
        <dbReference type="EMBL" id="SVC93811.1"/>
    </source>
</evidence>
<proteinExistence type="predicted"/>
<evidence type="ECO:0000256" key="1">
    <source>
        <dbReference type="SAM" id="Phobius"/>
    </source>
</evidence>
<keyword evidence="1" id="KW-0472">Membrane</keyword>
<feature type="transmembrane region" description="Helical" evidence="1">
    <location>
        <begin position="81"/>
        <end position="98"/>
    </location>
</feature>
<sequence>MIMNLFPNKSKIIFIGIIFLILNTISGSSFDAVTKFLSSSSLIWYHYYAIGNSFALILLLIFLFFTSGIKKNIILENKESYFLPVIRGVIFVPIPIIVY</sequence>
<feature type="non-terminal residue" evidence="2">
    <location>
        <position position="99"/>
    </location>
</feature>
<dbReference type="EMBL" id="UINC01119751">
    <property type="protein sequence ID" value="SVC93811.1"/>
    <property type="molecule type" value="Genomic_DNA"/>
</dbReference>
<reference evidence="2" key="1">
    <citation type="submission" date="2018-05" db="EMBL/GenBank/DDBJ databases">
        <authorList>
            <person name="Lanie J.A."/>
            <person name="Ng W.-L."/>
            <person name="Kazmierczak K.M."/>
            <person name="Andrzejewski T.M."/>
            <person name="Davidsen T.M."/>
            <person name="Wayne K.J."/>
            <person name="Tettelin H."/>
            <person name="Glass J.I."/>
            <person name="Rusch D."/>
            <person name="Podicherti R."/>
            <person name="Tsui H.-C.T."/>
            <person name="Winkler M.E."/>
        </authorList>
    </citation>
    <scope>NUCLEOTIDE SEQUENCE</scope>
</reference>